<feature type="compositionally biased region" description="Polar residues" evidence="1">
    <location>
        <begin position="1"/>
        <end position="24"/>
    </location>
</feature>
<name>A0AAD2Q0Q1_9AGAR</name>
<proteinExistence type="predicted"/>
<gene>
    <name evidence="2" type="ORF">MYCIT1_LOCUS2489</name>
</gene>
<reference evidence="2" key="1">
    <citation type="submission" date="2023-11" db="EMBL/GenBank/DDBJ databases">
        <authorList>
            <person name="De Vega J J."/>
            <person name="De Vega J J."/>
        </authorList>
    </citation>
    <scope>NUCLEOTIDE SEQUENCE</scope>
</reference>
<protein>
    <submittedName>
        <fullName evidence="2">Uncharacterized protein</fullName>
    </submittedName>
</protein>
<feature type="non-terminal residue" evidence="2">
    <location>
        <position position="109"/>
    </location>
</feature>
<feature type="region of interest" description="Disordered" evidence="1">
    <location>
        <begin position="1"/>
        <end position="75"/>
    </location>
</feature>
<evidence type="ECO:0000256" key="1">
    <source>
        <dbReference type="SAM" id="MobiDB-lite"/>
    </source>
</evidence>
<sequence length="109" mass="12346">MSTYPKTAESCTHSLSNPVQNRGEGSQRGFLKNCGYESVSSSGHRQAGKRARMSSSIQRLEGRRSDRPSMPHAHRAVGRVPEFCIHVSMVDEEPRVWVERPRKGWGEFF</sequence>
<feature type="compositionally biased region" description="Basic and acidic residues" evidence="1">
    <location>
        <begin position="60"/>
        <end position="69"/>
    </location>
</feature>
<dbReference type="AlphaFoldDB" id="A0AAD2Q0Q1"/>
<dbReference type="EMBL" id="CAVNYO010000035">
    <property type="protein sequence ID" value="CAK5263186.1"/>
    <property type="molecule type" value="Genomic_DNA"/>
</dbReference>
<accession>A0AAD2Q0Q1</accession>
<keyword evidence="3" id="KW-1185">Reference proteome</keyword>
<dbReference type="Proteomes" id="UP001295794">
    <property type="component" value="Unassembled WGS sequence"/>
</dbReference>
<organism evidence="2 3">
    <name type="scientific">Mycena citricolor</name>
    <dbReference type="NCBI Taxonomy" id="2018698"/>
    <lineage>
        <taxon>Eukaryota</taxon>
        <taxon>Fungi</taxon>
        <taxon>Dikarya</taxon>
        <taxon>Basidiomycota</taxon>
        <taxon>Agaricomycotina</taxon>
        <taxon>Agaricomycetes</taxon>
        <taxon>Agaricomycetidae</taxon>
        <taxon>Agaricales</taxon>
        <taxon>Marasmiineae</taxon>
        <taxon>Mycenaceae</taxon>
        <taxon>Mycena</taxon>
    </lineage>
</organism>
<evidence type="ECO:0000313" key="2">
    <source>
        <dbReference type="EMBL" id="CAK5263186.1"/>
    </source>
</evidence>
<comment type="caution">
    <text evidence="2">The sequence shown here is derived from an EMBL/GenBank/DDBJ whole genome shotgun (WGS) entry which is preliminary data.</text>
</comment>
<evidence type="ECO:0000313" key="3">
    <source>
        <dbReference type="Proteomes" id="UP001295794"/>
    </source>
</evidence>